<dbReference type="GO" id="GO:0045719">
    <property type="term" value="P:negative regulation of glycogen biosynthetic process"/>
    <property type="evidence" value="ECO:0007669"/>
    <property type="project" value="TreeGrafter"/>
</dbReference>
<evidence type="ECO:0000313" key="5">
    <source>
        <dbReference type="Proteomes" id="UP000736164"/>
    </source>
</evidence>
<feature type="domain" description="Inositol polyphosphate-related phosphatase" evidence="3">
    <location>
        <begin position="75"/>
        <end position="409"/>
    </location>
</feature>
<dbReference type="GO" id="GO:0001726">
    <property type="term" value="C:ruffle"/>
    <property type="evidence" value="ECO:0007669"/>
    <property type="project" value="TreeGrafter"/>
</dbReference>
<feature type="non-terminal residue" evidence="4">
    <location>
        <position position="1"/>
    </location>
</feature>
<dbReference type="GO" id="GO:0016312">
    <property type="term" value="F:inositol bisphosphate phosphatase activity"/>
    <property type="evidence" value="ECO:0007669"/>
    <property type="project" value="TreeGrafter"/>
</dbReference>
<organism evidence="4 5">
    <name type="scientific">Atractosteus spatula</name>
    <name type="common">Alligator gar</name>
    <name type="synonym">Lepisosteus spatula</name>
    <dbReference type="NCBI Taxonomy" id="7917"/>
    <lineage>
        <taxon>Eukaryota</taxon>
        <taxon>Metazoa</taxon>
        <taxon>Chordata</taxon>
        <taxon>Craniata</taxon>
        <taxon>Vertebrata</taxon>
        <taxon>Euteleostomi</taxon>
        <taxon>Actinopterygii</taxon>
        <taxon>Neopterygii</taxon>
        <taxon>Holostei</taxon>
        <taxon>Semionotiformes</taxon>
        <taxon>Lepisosteidae</taxon>
        <taxon>Atractosteus</taxon>
    </lineage>
</organism>
<dbReference type="InterPro" id="IPR041611">
    <property type="entry name" value="SKICH"/>
</dbReference>
<dbReference type="SMART" id="SM00128">
    <property type="entry name" value="IPPc"/>
    <property type="match status" value="1"/>
</dbReference>
<dbReference type="GO" id="GO:0005783">
    <property type="term" value="C:endoplasmic reticulum"/>
    <property type="evidence" value="ECO:0007669"/>
    <property type="project" value="TreeGrafter"/>
</dbReference>
<dbReference type="Gene3D" id="3.60.10.10">
    <property type="entry name" value="Endonuclease/exonuclease/phosphatase"/>
    <property type="match status" value="1"/>
</dbReference>
<dbReference type="GO" id="GO:0005886">
    <property type="term" value="C:plasma membrane"/>
    <property type="evidence" value="ECO:0007669"/>
    <property type="project" value="TreeGrafter"/>
</dbReference>
<dbReference type="PANTHER" id="PTHR11200">
    <property type="entry name" value="INOSITOL 5-PHOSPHATASE"/>
    <property type="match status" value="1"/>
</dbReference>
<comment type="similarity">
    <text evidence="1">Belongs to the inositol 1,4,5-trisphosphate 5-phosphatase type II family.</text>
</comment>
<feature type="region of interest" description="Disordered" evidence="2">
    <location>
        <begin position="342"/>
        <end position="369"/>
    </location>
</feature>
<dbReference type="Gene3D" id="2.60.40.2840">
    <property type="match status" value="1"/>
</dbReference>
<dbReference type="GO" id="GO:0034485">
    <property type="term" value="F:phosphatidylinositol-3,4,5-trisphosphate 5-phosphatase activity"/>
    <property type="evidence" value="ECO:0007669"/>
    <property type="project" value="TreeGrafter"/>
</dbReference>
<dbReference type="AlphaFoldDB" id="A0A8J7T751"/>
<dbReference type="GO" id="GO:0046627">
    <property type="term" value="P:negative regulation of insulin receptor signaling pathway"/>
    <property type="evidence" value="ECO:0007669"/>
    <property type="project" value="TreeGrafter"/>
</dbReference>
<dbReference type="FunFam" id="3.60.10.10:FF:000066">
    <property type="entry name" value="Inositol polyphosphate-5-phosphatase Kb"/>
    <property type="match status" value="1"/>
</dbReference>
<dbReference type="GO" id="GO:0046856">
    <property type="term" value="P:phosphatidylinositol dephosphorylation"/>
    <property type="evidence" value="ECO:0007669"/>
    <property type="project" value="InterPro"/>
</dbReference>
<dbReference type="InterPro" id="IPR000300">
    <property type="entry name" value="IPPc"/>
</dbReference>
<reference evidence="4" key="1">
    <citation type="journal article" date="2021" name="Cell">
        <title>Tracing the genetic footprints of vertebrate landing in non-teleost ray-finned fishes.</title>
        <authorList>
            <person name="Bi X."/>
            <person name="Wang K."/>
            <person name="Yang L."/>
            <person name="Pan H."/>
            <person name="Jiang H."/>
            <person name="Wei Q."/>
            <person name="Fang M."/>
            <person name="Yu H."/>
            <person name="Zhu C."/>
            <person name="Cai Y."/>
            <person name="He Y."/>
            <person name="Gan X."/>
            <person name="Zeng H."/>
            <person name="Yu D."/>
            <person name="Zhu Y."/>
            <person name="Jiang H."/>
            <person name="Qiu Q."/>
            <person name="Yang H."/>
            <person name="Zhang Y.E."/>
            <person name="Wang W."/>
            <person name="Zhu M."/>
            <person name="He S."/>
            <person name="Zhang G."/>
        </authorList>
    </citation>
    <scope>NUCLEOTIDE SEQUENCE</scope>
    <source>
        <strain evidence="4">Allg_001</strain>
    </source>
</reference>
<sequence length="545" mass="62178">MEDAEGLPGPRARSDSMASTASVSTSGRLLLRQRVVQLMTCVEDLSSDEELQEEVSRTLNEAFLLCGKRGTREEERFRLHMVTWNVGTAAPPSDVSSLLELDSEKPADLFVIGLQEVNSRLLNFINDMTFEDPWSRLLMDTLAPLGYVKLISIRMQGLLLLLFAKQAHITFIRDIQASYTRTGIYGYWGNKGGVSVRMSFYGHLICFLNCHLMAHMENASQRVDEIEHILETHAFDTDNVPNILDHKVVFWFGDLNFRIADHGMHFMREAINNKRFHLLWEKDQLNMAKKKEAFLREFQEGPLRFKPTYKYDLHSETYDTSGKKRKPAWTDRILWRVMSSDQDAAEEAETNVKGEEQEEESKGEEQTQVKELVSPVKVTLDSYTSHMSYGISDHKPVTGTFILELKKMFQTPLVQLCAEGEWSADQDALITYSILEPFSSSTWDWIGLYKVGFRSYSDYVTYVWVKDDEVQYNEEAVQVYVGMNEIPVLGGEFVLCYYSSNLQCIIGISAPFQIHESKVAIEEGLASENIGGLENATSLNSNQDF</sequence>
<dbReference type="InterPro" id="IPR036691">
    <property type="entry name" value="Endo/exonu/phosph_ase_sf"/>
</dbReference>
<dbReference type="EMBL" id="JAAWVO010011014">
    <property type="protein sequence ID" value="MBN3313208.1"/>
    <property type="molecule type" value="Genomic_DNA"/>
</dbReference>
<dbReference type="GO" id="GO:0051898">
    <property type="term" value="P:negative regulation of phosphatidylinositol 3-kinase/protein kinase B signal transduction"/>
    <property type="evidence" value="ECO:0007669"/>
    <property type="project" value="TreeGrafter"/>
</dbReference>
<accession>A0A8J7T751</accession>
<dbReference type="Pfam" id="PF22669">
    <property type="entry name" value="Exo_endo_phos2"/>
    <property type="match status" value="1"/>
</dbReference>
<feature type="non-terminal residue" evidence="4">
    <location>
        <position position="545"/>
    </location>
</feature>
<dbReference type="GO" id="GO:0004439">
    <property type="term" value="F:phosphatidylinositol-4,5-bisphosphate 5-phosphatase activity"/>
    <property type="evidence" value="ECO:0007669"/>
    <property type="project" value="TreeGrafter"/>
</dbReference>
<dbReference type="Proteomes" id="UP000736164">
    <property type="component" value="Unassembled WGS sequence"/>
</dbReference>
<evidence type="ECO:0000259" key="3">
    <source>
        <dbReference type="SMART" id="SM00128"/>
    </source>
</evidence>
<proteinExistence type="inferred from homology"/>
<dbReference type="FunFam" id="2.60.40.2840:FF:000003">
    <property type="entry name" value="Phosphatidylinositol 4,5-bisphosphate 5-phosphatase A"/>
    <property type="match status" value="1"/>
</dbReference>
<dbReference type="CDD" id="cd09094">
    <property type="entry name" value="INPP5c_INPP5J-like"/>
    <property type="match status" value="1"/>
</dbReference>
<evidence type="ECO:0000256" key="2">
    <source>
        <dbReference type="SAM" id="MobiDB-lite"/>
    </source>
</evidence>
<protein>
    <submittedName>
        <fullName evidence="4">INP5K phosphatase</fullName>
    </submittedName>
</protein>
<comment type="caution">
    <text evidence="4">The sequence shown here is derived from an EMBL/GenBank/DDBJ whole genome shotgun (WGS) entry which is preliminary data.</text>
</comment>
<keyword evidence="5" id="KW-1185">Reference proteome</keyword>
<feature type="region of interest" description="Disordered" evidence="2">
    <location>
        <begin position="1"/>
        <end position="20"/>
    </location>
</feature>
<evidence type="ECO:0000313" key="4">
    <source>
        <dbReference type="EMBL" id="MBN3313208.1"/>
    </source>
</evidence>
<name>A0A8J7T751_ATRSP</name>
<gene>
    <name evidence="4" type="primary">Inpp5k</name>
    <name evidence="4" type="ORF">GTO95_0008081</name>
</gene>
<dbReference type="SUPFAM" id="SSF56219">
    <property type="entry name" value="DNase I-like"/>
    <property type="match status" value="1"/>
</dbReference>
<evidence type="ECO:0000256" key="1">
    <source>
        <dbReference type="ARBA" id="ARBA00005910"/>
    </source>
</evidence>
<dbReference type="PANTHER" id="PTHR11200:SF117">
    <property type="entry name" value="INOSITOL POLYPHOSPHATE 5-PHOSPHATASE K"/>
    <property type="match status" value="1"/>
</dbReference>
<dbReference type="InterPro" id="IPR046985">
    <property type="entry name" value="IP5"/>
</dbReference>
<dbReference type="Pfam" id="PF17751">
    <property type="entry name" value="SKICH"/>
    <property type="match status" value="1"/>
</dbReference>